<name>C7QZ49_JONDD</name>
<dbReference type="EMBL" id="CP001706">
    <property type="protein sequence ID" value="ACV07957.1"/>
    <property type="molecule type" value="Genomic_DNA"/>
</dbReference>
<keyword evidence="3" id="KW-1185">Reference proteome</keyword>
<gene>
    <name evidence="2" type="ordered locus">Jden_0284</name>
</gene>
<reference evidence="2 3" key="1">
    <citation type="journal article" date="2009" name="Stand. Genomic Sci.">
        <title>Complete genome sequence of Jonesia denitrificans type strain (Prevot 55134).</title>
        <authorList>
            <person name="Pukall R."/>
            <person name="Gehrich-Schroter G."/>
            <person name="Lapidus A."/>
            <person name="Nolan M."/>
            <person name="Glavina Del Rio T."/>
            <person name="Lucas S."/>
            <person name="Chen F."/>
            <person name="Tice H."/>
            <person name="Pitluck S."/>
            <person name="Cheng J.F."/>
            <person name="Copeland A."/>
            <person name="Saunders E."/>
            <person name="Brettin T."/>
            <person name="Detter J.C."/>
            <person name="Bruce D."/>
            <person name="Goodwin L."/>
            <person name="Pati A."/>
            <person name="Ivanova N."/>
            <person name="Mavromatis K."/>
            <person name="Ovchinnikova G."/>
            <person name="Chen A."/>
            <person name="Palaniappan K."/>
            <person name="Land M."/>
            <person name="Hauser L."/>
            <person name="Chang Y.J."/>
            <person name="Jeffries C.D."/>
            <person name="Chain P."/>
            <person name="Goker M."/>
            <person name="Bristow J."/>
            <person name="Eisen J.A."/>
            <person name="Markowitz V."/>
            <person name="Hugenholtz P."/>
            <person name="Kyrpides N.C."/>
            <person name="Klenk H.P."/>
            <person name="Han C."/>
        </authorList>
    </citation>
    <scope>NUCLEOTIDE SEQUENCE [LARGE SCALE GENOMIC DNA]</scope>
    <source>
        <strain evidence="3">ATCC 14870 / DSM 20603 / BCRC 15368 / CIP 55.134 / JCM 11481 / NBRC 15587 / NCTC 10816 / Prevot 55134</strain>
    </source>
</reference>
<sequence length="51" mass="5801">MYALIWKALPGPTWFKIIEALILVGLVVYALFTWVYPWISDTFVGTDPNLG</sequence>
<organism evidence="2 3">
    <name type="scientific">Jonesia denitrificans (strain ATCC 14870 / DSM 20603 / BCRC 15368 / CIP 55.134 / JCM 11481 / NBRC 15587 / NCTC 10816 / Prevot 55134)</name>
    <name type="common">Listeria denitrificans</name>
    <dbReference type="NCBI Taxonomy" id="471856"/>
    <lineage>
        <taxon>Bacteria</taxon>
        <taxon>Bacillati</taxon>
        <taxon>Actinomycetota</taxon>
        <taxon>Actinomycetes</taxon>
        <taxon>Micrococcales</taxon>
        <taxon>Jonesiaceae</taxon>
        <taxon>Jonesia</taxon>
    </lineage>
</organism>
<evidence type="ECO:0000256" key="1">
    <source>
        <dbReference type="SAM" id="Phobius"/>
    </source>
</evidence>
<keyword evidence="1" id="KW-1133">Transmembrane helix</keyword>
<evidence type="ECO:0000313" key="3">
    <source>
        <dbReference type="Proteomes" id="UP000000628"/>
    </source>
</evidence>
<dbReference type="HOGENOM" id="CLU_186178_2_1_11"/>
<dbReference type="Proteomes" id="UP000000628">
    <property type="component" value="Chromosome"/>
</dbReference>
<dbReference type="KEGG" id="jde:Jden_0284"/>
<accession>C7QZ49</accession>
<dbReference type="RefSeq" id="WP_015770586.1">
    <property type="nucleotide sequence ID" value="NC_013174.1"/>
</dbReference>
<evidence type="ECO:0000313" key="2">
    <source>
        <dbReference type="EMBL" id="ACV07957.1"/>
    </source>
</evidence>
<dbReference type="STRING" id="471856.Jden_0284"/>
<dbReference type="AlphaFoldDB" id="C7QZ49"/>
<feature type="transmembrane region" description="Helical" evidence="1">
    <location>
        <begin position="20"/>
        <end position="39"/>
    </location>
</feature>
<keyword evidence="1" id="KW-0472">Membrane</keyword>
<keyword evidence="1" id="KW-0812">Transmembrane</keyword>
<proteinExistence type="predicted"/>
<protein>
    <submittedName>
        <fullName evidence="2">Uncharacterized protein</fullName>
    </submittedName>
</protein>